<evidence type="ECO:0000256" key="8">
    <source>
        <dbReference type="ARBA" id="ARBA00023136"/>
    </source>
</evidence>
<dbReference type="GO" id="GO:0043952">
    <property type="term" value="P:protein transport by the Sec complex"/>
    <property type="evidence" value="ECO:0007669"/>
    <property type="project" value="UniProtKB-UniRule"/>
</dbReference>
<dbReference type="GO" id="GO:0005886">
    <property type="term" value="C:plasma membrane"/>
    <property type="evidence" value="ECO:0007669"/>
    <property type="project" value="UniProtKB-SubCell"/>
</dbReference>
<evidence type="ECO:0000313" key="10">
    <source>
        <dbReference type="EMBL" id="HIY26755.1"/>
    </source>
</evidence>
<dbReference type="InterPro" id="IPR001901">
    <property type="entry name" value="Translocase_SecE/Sec61-g"/>
</dbReference>
<dbReference type="GO" id="GO:0009306">
    <property type="term" value="P:protein secretion"/>
    <property type="evidence" value="ECO:0007669"/>
    <property type="project" value="UniProtKB-UniRule"/>
</dbReference>
<dbReference type="EMBL" id="DXDU01000102">
    <property type="protein sequence ID" value="HIY26755.1"/>
    <property type="molecule type" value="Genomic_DNA"/>
</dbReference>
<comment type="subunit">
    <text evidence="9">Component of the Sec protein translocase complex. Heterotrimer consisting of SecY, SecE and SecG subunits. The heterotrimers can form oligomers, although 1 heterotrimer is thought to be able to translocate proteins. Interacts with the ribosome. Interacts with SecDF, and other proteins may be involved. Interacts with SecA.</text>
</comment>
<evidence type="ECO:0000256" key="7">
    <source>
        <dbReference type="ARBA" id="ARBA00023010"/>
    </source>
</evidence>
<dbReference type="Pfam" id="PF00584">
    <property type="entry name" value="SecE"/>
    <property type="match status" value="1"/>
</dbReference>
<reference evidence="10" key="1">
    <citation type="journal article" date="2021" name="PeerJ">
        <title>Extensive microbial diversity within the chicken gut microbiome revealed by metagenomics and culture.</title>
        <authorList>
            <person name="Gilroy R."/>
            <person name="Ravi A."/>
            <person name="Getino M."/>
            <person name="Pursley I."/>
            <person name="Horton D.L."/>
            <person name="Alikhan N.F."/>
            <person name="Baker D."/>
            <person name="Gharbi K."/>
            <person name="Hall N."/>
            <person name="Watson M."/>
            <person name="Adriaenssens E.M."/>
            <person name="Foster-Nyarko E."/>
            <person name="Jarju S."/>
            <person name="Secka A."/>
            <person name="Antonio M."/>
            <person name="Oren A."/>
            <person name="Chaudhuri R.R."/>
            <person name="La Ragione R."/>
            <person name="Hildebrand F."/>
            <person name="Pallen M.J."/>
        </authorList>
    </citation>
    <scope>NUCLEOTIDE SEQUENCE</scope>
    <source>
        <strain evidence="10">1282</strain>
    </source>
</reference>
<dbReference type="InterPro" id="IPR005807">
    <property type="entry name" value="SecE_bac"/>
</dbReference>
<dbReference type="Proteomes" id="UP000823915">
    <property type="component" value="Unassembled WGS sequence"/>
</dbReference>
<proteinExistence type="inferred from homology"/>
<comment type="caution">
    <text evidence="10">The sequence shown here is derived from an EMBL/GenBank/DDBJ whole genome shotgun (WGS) entry which is preliminary data.</text>
</comment>
<evidence type="ECO:0000256" key="9">
    <source>
        <dbReference type="HAMAP-Rule" id="MF_00422"/>
    </source>
</evidence>
<keyword evidence="7 9" id="KW-0811">Translocation</keyword>
<sequence length="90" mass="10173">MAEVEKKTAKKTEEKKDKKPNAFVRFCKRVVKFVKDCKGEIKKIVWPTPKATFKNTGVVLVTIIVLGLFVFLLDTAFMNLLGLVMDVAQV</sequence>
<evidence type="ECO:0000256" key="5">
    <source>
        <dbReference type="ARBA" id="ARBA00022927"/>
    </source>
</evidence>
<dbReference type="PANTHER" id="PTHR33910">
    <property type="entry name" value="PROTEIN TRANSLOCASE SUBUNIT SECE"/>
    <property type="match status" value="1"/>
</dbReference>
<keyword evidence="3 9" id="KW-1003">Cell membrane</keyword>
<comment type="similarity">
    <text evidence="9">Belongs to the SecE/SEC61-gamma family.</text>
</comment>
<dbReference type="AlphaFoldDB" id="A0A9D2C1H0"/>
<dbReference type="PANTHER" id="PTHR33910:SF1">
    <property type="entry name" value="PROTEIN TRANSLOCASE SUBUNIT SECE"/>
    <property type="match status" value="1"/>
</dbReference>
<keyword evidence="4 9" id="KW-0812">Transmembrane</keyword>
<dbReference type="HAMAP" id="MF_00422">
    <property type="entry name" value="SecE"/>
    <property type="match status" value="1"/>
</dbReference>
<keyword evidence="2 9" id="KW-0813">Transport</keyword>
<accession>A0A9D2C1H0</accession>
<dbReference type="GO" id="GO:0008320">
    <property type="term" value="F:protein transmembrane transporter activity"/>
    <property type="evidence" value="ECO:0007669"/>
    <property type="project" value="UniProtKB-UniRule"/>
</dbReference>
<protein>
    <recommendedName>
        <fullName evidence="9">Protein translocase subunit SecE</fullName>
    </recommendedName>
</protein>
<dbReference type="InterPro" id="IPR038379">
    <property type="entry name" value="SecE_sf"/>
</dbReference>
<dbReference type="GO" id="GO:0065002">
    <property type="term" value="P:intracellular protein transmembrane transport"/>
    <property type="evidence" value="ECO:0007669"/>
    <property type="project" value="UniProtKB-UniRule"/>
</dbReference>
<name>A0A9D2C1H0_9FIRM</name>
<comment type="subcellular location">
    <subcellularLocation>
        <location evidence="9">Cell membrane</location>
        <topology evidence="9">Single-pass membrane protein</topology>
    </subcellularLocation>
    <subcellularLocation>
        <location evidence="1">Membrane</location>
    </subcellularLocation>
</comment>
<gene>
    <name evidence="9 10" type="primary">secE</name>
    <name evidence="10" type="ORF">H9838_06225</name>
</gene>
<evidence type="ECO:0000256" key="1">
    <source>
        <dbReference type="ARBA" id="ARBA00004370"/>
    </source>
</evidence>
<keyword evidence="5 9" id="KW-0653">Protein transport</keyword>
<dbReference type="Gene3D" id="1.20.5.1030">
    <property type="entry name" value="Preprotein translocase secy subunit"/>
    <property type="match status" value="1"/>
</dbReference>
<keyword evidence="8 9" id="KW-0472">Membrane</keyword>
<evidence type="ECO:0000256" key="6">
    <source>
        <dbReference type="ARBA" id="ARBA00022989"/>
    </source>
</evidence>
<feature type="transmembrane region" description="Helical" evidence="9">
    <location>
        <begin position="58"/>
        <end position="85"/>
    </location>
</feature>
<organism evidence="10 11">
    <name type="scientific">Candidatus Acutalibacter pullistercoris</name>
    <dbReference type="NCBI Taxonomy" id="2838418"/>
    <lineage>
        <taxon>Bacteria</taxon>
        <taxon>Bacillati</taxon>
        <taxon>Bacillota</taxon>
        <taxon>Clostridia</taxon>
        <taxon>Eubacteriales</taxon>
        <taxon>Acutalibacteraceae</taxon>
        <taxon>Acutalibacter</taxon>
    </lineage>
</organism>
<evidence type="ECO:0000256" key="2">
    <source>
        <dbReference type="ARBA" id="ARBA00022448"/>
    </source>
</evidence>
<keyword evidence="6 9" id="KW-1133">Transmembrane helix</keyword>
<evidence type="ECO:0000256" key="3">
    <source>
        <dbReference type="ARBA" id="ARBA00022475"/>
    </source>
</evidence>
<reference evidence="10" key="2">
    <citation type="submission" date="2021-04" db="EMBL/GenBank/DDBJ databases">
        <authorList>
            <person name="Gilroy R."/>
        </authorList>
    </citation>
    <scope>NUCLEOTIDE SEQUENCE</scope>
    <source>
        <strain evidence="10">1282</strain>
    </source>
</reference>
<comment type="function">
    <text evidence="9">Essential subunit of the Sec protein translocation channel SecYEG. Clamps together the 2 halves of SecY. May contact the channel plug during translocation.</text>
</comment>
<dbReference type="GO" id="GO:0006605">
    <property type="term" value="P:protein targeting"/>
    <property type="evidence" value="ECO:0007669"/>
    <property type="project" value="UniProtKB-UniRule"/>
</dbReference>
<evidence type="ECO:0000313" key="11">
    <source>
        <dbReference type="Proteomes" id="UP000823915"/>
    </source>
</evidence>
<evidence type="ECO:0000256" key="4">
    <source>
        <dbReference type="ARBA" id="ARBA00022692"/>
    </source>
</evidence>
<dbReference type="NCBIfam" id="TIGR00964">
    <property type="entry name" value="secE_bact"/>
    <property type="match status" value="1"/>
</dbReference>